<proteinExistence type="predicted"/>
<dbReference type="RefSeq" id="YP_009294091.1">
    <property type="nucleotide sequence ID" value="NC_031146.1"/>
</dbReference>
<organism evidence="1">
    <name type="scientific">Hildenbrandia rubra</name>
    <dbReference type="NCBI Taxonomy" id="31481"/>
    <lineage>
        <taxon>Eukaryota</taxon>
        <taxon>Rhodophyta</taxon>
        <taxon>Florideophyceae</taxon>
        <taxon>Hildenbrandiophycidae</taxon>
        <taxon>Hildenbrandiales</taxon>
        <taxon>Hildenbrandiaceae</taxon>
        <taxon>Hildenbrandia</taxon>
    </lineage>
</organism>
<accession>A0A1C9CG22</accession>
<dbReference type="EMBL" id="KX284724">
    <property type="protein sequence ID" value="AOM67333.1"/>
    <property type="molecule type" value="Genomic_DNA"/>
</dbReference>
<evidence type="ECO:0000313" key="1">
    <source>
        <dbReference type="EMBL" id="AOM67333.1"/>
    </source>
</evidence>
<name>A0A1C9CG22_9FLOR</name>
<dbReference type="GeneID" id="29069997"/>
<dbReference type="AlphaFoldDB" id="A0A1C9CG22"/>
<reference evidence="1" key="1">
    <citation type="journal article" date="2016" name="BMC Biol.">
        <title>Parallel evolution of highly conserved plastid genome architecture in red seaweeds and seed plants.</title>
        <authorList>
            <person name="Lee J."/>
            <person name="Cho C.H."/>
            <person name="Park S.I."/>
            <person name="Choi J.W."/>
            <person name="Song H.S."/>
            <person name="West J.A."/>
            <person name="Bhattacharya D."/>
            <person name="Yoon H.S."/>
        </authorList>
    </citation>
    <scope>NUCLEOTIDE SEQUENCE</scope>
</reference>
<protein>
    <submittedName>
        <fullName evidence="1">Putative single-stranded DNA binding protein</fullName>
    </submittedName>
</protein>
<gene>
    <name evidence="1" type="primary">ycf41</name>
    <name evidence="1" type="ORF">Hrub_089</name>
</gene>
<geneLocation type="plastid" evidence="1"/>
<sequence>MNQSFITGLISKKYNLFTNYSNEQLITKLALIIPSIDYEPVFYNIQACALGDTAKKISELCIPGEYLFLEGSAWTQIVITNNIKDEDTVSLLFMVSDMQPIF</sequence>
<keyword evidence="1" id="KW-0934">Plastid</keyword>